<dbReference type="Proteomes" id="UP000198816">
    <property type="component" value="Unassembled WGS sequence"/>
</dbReference>
<evidence type="ECO:0000313" key="2">
    <source>
        <dbReference type="EMBL" id="SDX01465.1"/>
    </source>
</evidence>
<feature type="coiled-coil region" evidence="1">
    <location>
        <begin position="98"/>
        <end position="166"/>
    </location>
</feature>
<accession>A0A1H2Y930</accession>
<evidence type="ECO:0000313" key="3">
    <source>
        <dbReference type="Proteomes" id="UP000198816"/>
    </source>
</evidence>
<dbReference type="RefSeq" id="WP_093033039.1">
    <property type="nucleotide sequence ID" value="NZ_FNNZ01000012.1"/>
</dbReference>
<dbReference type="AlphaFoldDB" id="A0A1H2Y930"/>
<keyword evidence="1" id="KW-0175">Coiled coil</keyword>
<dbReference type="STRING" id="1058.SAMN05421783_11292"/>
<dbReference type="OrthoDB" id="9846011at2"/>
<organism evidence="2 3">
    <name type="scientific">Thiocapsa roseopersicina</name>
    <dbReference type="NCBI Taxonomy" id="1058"/>
    <lineage>
        <taxon>Bacteria</taxon>
        <taxon>Pseudomonadati</taxon>
        <taxon>Pseudomonadota</taxon>
        <taxon>Gammaproteobacteria</taxon>
        <taxon>Chromatiales</taxon>
        <taxon>Chromatiaceae</taxon>
        <taxon>Thiocapsa</taxon>
    </lineage>
</organism>
<reference evidence="3" key="1">
    <citation type="submission" date="2016-10" db="EMBL/GenBank/DDBJ databases">
        <authorList>
            <person name="Varghese N."/>
            <person name="Submissions S."/>
        </authorList>
    </citation>
    <scope>NUCLEOTIDE SEQUENCE [LARGE SCALE GENOMIC DNA]</scope>
    <source>
        <strain evidence="3">DSM 217</strain>
    </source>
</reference>
<sequence>MTQPDFVTLSPQFAAQWQDIEKADPSQRRVLVSELIRALADWEARRTDPLARLPALQRAAHWSAVADMAAAEAGRIAAGLGAEKAALHARLTDSAAAINAARADLAALTAEVGALDSELAVADTSVEALGARADDLRARLHTLQRLRELAAALARQRAEIAVLTAEHKDATDPGGLLAALAQVHKILADFYAAWQQASADLAAALGTEVGDLPPPDADLLALPERLLALDRELGAIDQVLTARVCAQDAEDQARRAHL</sequence>
<proteinExistence type="predicted"/>
<keyword evidence="3" id="KW-1185">Reference proteome</keyword>
<gene>
    <name evidence="2" type="ORF">SAMN05421783_11292</name>
</gene>
<name>A0A1H2Y930_THIRO</name>
<dbReference type="EMBL" id="FNNZ01000012">
    <property type="protein sequence ID" value="SDX01465.1"/>
    <property type="molecule type" value="Genomic_DNA"/>
</dbReference>
<evidence type="ECO:0000256" key="1">
    <source>
        <dbReference type="SAM" id="Coils"/>
    </source>
</evidence>
<dbReference type="Gene3D" id="1.20.5.340">
    <property type="match status" value="1"/>
</dbReference>
<protein>
    <submittedName>
        <fullName evidence="2">Uncharacterized protein</fullName>
    </submittedName>
</protein>